<dbReference type="Pfam" id="PF02607">
    <property type="entry name" value="B12-binding_2"/>
    <property type="match status" value="1"/>
</dbReference>
<dbReference type="InterPro" id="IPR047057">
    <property type="entry name" value="MerR_fam"/>
</dbReference>
<dbReference type="InterPro" id="IPR009061">
    <property type="entry name" value="DNA-bd_dom_put_sf"/>
</dbReference>
<dbReference type="Gene3D" id="1.10.1240.10">
    <property type="entry name" value="Methionine synthase domain"/>
    <property type="match status" value="1"/>
</dbReference>
<accession>A0ABS2QNH7</accession>
<keyword evidence="8" id="KW-1185">Reference proteome</keyword>
<dbReference type="SUPFAM" id="SSF46955">
    <property type="entry name" value="Putative DNA-binding domain"/>
    <property type="match status" value="1"/>
</dbReference>
<name>A0ABS2QNH7_9BACI</name>
<keyword evidence="1" id="KW-0805">Transcription regulation</keyword>
<evidence type="ECO:0000256" key="2">
    <source>
        <dbReference type="ARBA" id="ARBA00023125"/>
    </source>
</evidence>
<dbReference type="InterPro" id="IPR006158">
    <property type="entry name" value="Cobalamin-bd"/>
</dbReference>
<evidence type="ECO:0000313" key="8">
    <source>
        <dbReference type="Proteomes" id="UP000823486"/>
    </source>
</evidence>
<dbReference type="InterPro" id="IPR036594">
    <property type="entry name" value="Meth_synthase_dom"/>
</dbReference>
<comment type="caution">
    <text evidence="7">The sequence shown here is derived from an EMBL/GenBank/DDBJ whole genome shotgun (WGS) entry which is preliminary data.</text>
</comment>
<dbReference type="CDD" id="cd01104">
    <property type="entry name" value="HTH_MlrA-CarA"/>
    <property type="match status" value="1"/>
</dbReference>
<dbReference type="PANTHER" id="PTHR30204:SF67">
    <property type="entry name" value="HTH-TYPE TRANSCRIPTIONAL REGULATOR MLRA-RELATED"/>
    <property type="match status" value="1"/>
</dbReference>
<organism evidence="7 8">
    <name type="scientific">Peribacillus deserti</name>
    <dbReference type="NCBI Taxonomy" id="673318"/>
    <lineage>
        <taxon>Bacteria</taxon>
        <taxon>Bacillati</taxon>
        <taxon>Bacillota</taxon>
        <taxon>Bacilli</taxon>
        <taxon>Bacillales</taxon>
        <taxon>Bacillaceae</taxon>
        <taxon>Peribacillus</taxon>
    </lineage>
</organism>
<dbReference type="InterPro" id="IPR003759">
    <property type="entry name" value="Cbl-bd_cap"/>
</dbReference>
<dbReference type="Pfam" id="PF13411">
    <property type="entry name" value="MerR_1"/>
    <property type="match status" value="1"/>
</dbReference>
<evidence type="ECO:0000256" key="3">
    <source>
        <dbReference type="ARBA" id="ARBA00023163"/>
    </source>
</evidence>
<keyword evidence="3" id="KW-0804">Transcription</keyword>
<evidence type="ECO:0000313" key="7">
    <source>
        <dbReference type="EMBL" id="MBM7694723.1"/>
    </source>
</evidence>
<dbReference type="PROSITE" id="PS51332">
    <property type="entry name" value="B12_BINDING"/>
    <property type="match status" value="1"/>
</dbReference>
<dbReference type="RefSeq" id="WP_204548014.1">
    <property type="nucleotide sequence ID" value="NZ_JAFBFI010000034.1"/>
</dbReference>
<keyword evidence="2" id="KW-0238">DNA-binding</keyword>
<gene>
    <name evidence="7" type="ORF">JOC77_004200</name>
</gene>
<dbReference type="SUPFAM" id="SSF52242">
    <property type="entry name" value="Cobalamin (vitamin B12)-binding domain"/>
    <property type="match status" value="1"/>
</dbReference>
<feature type="domain" description="HTH merR-type" evidence="5">
    <location>
        <begin position="7"/>
        <end position="76"/>
    </location>
</feature>
<dbReference type="InterPro" id="IPR000551">
    <property type="entry name" value="MerR-type_HTH_dom"/>
</dbReference>
<dbReference type="InterPro" id="IPR036724">
    <property type="entry name" value="Cobalamin-bd_sf"/>
</dbReference>
<evidence type="ECO:0000259" key="6">
    <source>
        <dbReference type="PROSITE" id="PS51332"/>
    </source>
</evidence>
<dbReference type="Pfam" id="PF02310">
    <property type="entry name" value="B12-binding"/>
    <property type="match status" value="1"/>
</dbReference>
<feature type="coiled-coil region" evidence="4">
    <location>
        <begin position="71"/>
        <end position="98"/>
    </location>
</feature>
<protein>
    <submittedName>
        <fullName evidence="7">Methanogenic corrinoid protein MtbC1</fullName>
    </submittedName>
</protein>
<sequence length="307" mass="34811">MARQVPKYNIKAASNLLGIRSGTLRAWERRYQFIAPVRNESGHRMYTEEHIGILRWLVSKVNEGFTISQAVSLLESEAQHINEQAETQERKRNEGQEETLVHELLGCLLVFNENKAHELMDRIFSIYTIEKAIIDVLGHVIIQVGDLWERGKITAAHEHFATSILRSRIGYIMHTIPQNSLLPKAAAVCAPGEQHELGLLIYTLFLRLKGFQVVYLGQSVPEKDLQTVLSIIEPKLLFISCTLPKNLEPSLHLINDIQTQYPDIQIGIGGSGTQNLTSAQRETYSSCIVGETKSEWSRWIQDKIGRM</sequence>
<feature type="domain" description="B12-binding" evidence="6">
    <location>
        <begin position="182"/>
        <end position="307"/>
    </location>
</feature>
<proteinExistence type="predicted"/>
<evidence type="ECO:0000256" key="1">
    <source>
        <dbReference type="ARBA" id="ARBA00023015"/>
    </source>
</evidence>
<dbReference type="PANTHER" id="PTHR30204">
    <property type="entry name" value="REDOX-CYCLING DRUG-SENSING TRANSCRIPTIONAL ACTIVATOR SOXR"/>
    <property type="match status" value="1"/>
</dbReference>
<dbReference type="Proteomes" id="UP000823486">
    <property type="component" value="Unassembled WGS sequence"/>
</dbReference>
<dbReference type="Gene3D" id="1.10.1660.10">
    <property type="match status" value="1"/>
</dbReference>
<dbReference type="SMART" id="SM00422">
    <property type="entry name" value="HTH_MERR"/>
    <property type="match status" value="1"/>
</dbReference>
<dbReference type="Gene3D" id="3.40.50.280">
    <property type="entry name" value="Cobalamin-binding domain"/>
    <property type="match status" value="1"/>
</dbReference>
<evidence type="ECO:0000256" key="4">
    <source>
        <dbReference type="SAM" id="Coils"/>
    </source>
</evidence>
<evidence type="ECO:0000259" key="5">
    <source>
        <dbReference type="PROSITE" id="PS50937"/>
    </source>
</evidence>
<dbReference type="EMBL" id="JAFBFI010000034">
    <property type="protein sequence ID" value="MBM7694723.1"/>
    <property type="molecule type" value="Genomic_DNA"/>
</dbReference>
<keyword evidence="4" id="KW-0175">Coiled coil</keyword>
<reference evidence="7 8" key="1">
    <citation type="submission" date="2021-01" db="EMBL/GenBank/DDBJ databases">
        <title>Genomic Encyclopedia of Type Strains, Phase IV (KMG-IV): sequencing the most valuable type-strain genomes for metagenomic binning, comparative biology and taxonomic classification.</title>
        <authorList>
            <person name="Goeker M."/>
        </authorList>
    </citation>
    <scope>NUCLEOTIDE SEQUENCE [LARGE SCALE GENOMIC DNA]</scope>
    <source>
        <strain evidence="7 8">DSM 105482</strain>
    </source>
</reference>
<dbReference type="PROSITE" id="PS50937">
    <property type="entry name" value="HTH_MERR_2"/>
    <property type="match status" value="1"/>
</dbReference>